<evidence type="ECO:0000256" key="4">
    <source>
        <dbReference type="ARBA" id="ARBA00023033"/>
    </source>
</evidence>
<sequence>MKLGLFLMPTVSPEKSLYEATQTALEMIQYADELDYAEAWIGEHYTAAWEPIPSPDIVIAQALQQTKNIKLAAGAHLLPYHHPVELAHRVAYLDHLAQGRLMLGVAPGAVPTDWDLFGVDGKAGQHREMTAESLEIMFKLWTEENPFEYKGKYWSAKTPETMFDGAIRLHIKPFQKPYPPIGVAGSTPNSSTLKLAGKYGFLPMSLGVNARTAPSHWESVVEGAAESGKTPNRDDWRIVHHVLVADTDEEALDLAINGAMGEAWTKWFIPLYTRGKMMHRFKHRDDYPDEDVTAEYLATHNWFVGSPETVAKQIDKLYDGAGGFGTLLISGYDYGDNKAIWNKSMRLLKEEVLPKLKQHNKVGV</sequence>
<dbReference type="EMBL" id="JBHSNO010000016">
    <property type="protein sequence ID" value="MFC5591463.1"/>
    <property type="molecule type" value="Genomic_DNA"/>
</dbReference>
<evidence type="ECO:0000259" key="5">
    <source>
        <dbReference type="Pfam" id="PF00296"/>
    </source>
</evidence>
<evidence type="ECO:0000256" key="1">
    <source>
        <dbReference type="ARBA" id="ARBA00010426"/>
    </source>
</evidence>
<keyword evidence="2" id="KW-0285">Flavoprotein</keyword>
<evidence type="ECO:0000256" key="2">
    <source>
        <dbReference type="ARBA" id="ARBA00022630"/>
    </source>
</evidence>
<dbReference type="Gene3D" id="3.20.20.30">
    <property type="entry name" value="Luciferase-like domain"/>
    <property type="match status" value="1"/>
</dbReference>
<reference evidence="7" key="1">
    <citation type="journal article" date="2019" name="Int. J. Syst. Evol. Microbiol.">
        <title>The Global Catalogue of Microorganisms (GCM) 10K type strain sequencing project: providing services to taxonomists for standard genome sequencing and annotation.</title>
        <authorList>
            <consortium name="The Broad Institute Genomics Platform"/>
            <consortium name="The Broad Institute Genome Sequencing Center for Infectious Disease"/>
            <person name="Wu L."/>
            <person name="Ma J."/>
        </authorList>
    </citation>
    <scope>NUCLEOTIDE SEQUENCE [LARGE SCALE GENOMIC DNA]</scope>
    <source>
        <strain evidence="7">CGMCC 4.1434</strain>
    </source>
</reference>
<dbReference type="Pfam" id="PF00296">
    <property type="entry name" value="Bac_luciferase"/>
    <property type="match status" value="1"/>
</dbReference>
<comment type="similarity">
    <text evidence="1">Belongs to the bacterial luciferase oxidoreductase family.</text>
</comment>
<dbReference type="GO" id="GO:0016491">
    <property type="term" value="F:oxidoreductase activity"/>
    <property type="evidence" value="ECO:0007669"/>
    <property type="project" value="UniProtKB-KW"/>
</dbReference>
<dbReference type="InterPro" id="IPR011251">
    <property type="entry name" value="Luciferase-like_dom"/>
</dbReference>
<dbReference type="RefSeq" id="WP_381439292.1">
    <property type="nucleotide sequence ID" value="NZ_JBHSNO010000016.1"/>
</dbReference>
<keyword evidence="3 6" id="KW-0560">Oxidoreductase</keyword>
<feature type="domain" description="Luciferase-like" evidence="5">
    <location>
        <begin position="1"/>
        <end position="320"/>
    </location>
</feature>
<dbReference type="EC" id="1.-.-.-" evidence="6"/>
<keyword evidence="7" id="KW-1185">Reference proteome</keyword>
<dbReference type="InterPro" id="IPR036661">
    <property type="entry name" value="Luciferase-like_sf"/>
</dbReference>
<name>A0ABW0TSX1_9BACL</name>
<accession>A0ABW0TSX1</accession>
<proteinExistence type="inferred from homology"/>
<dbReference type="PANTHER" id="PTHR30137">
    <property type="entry name" value="LUCIFERASE-LIKE MONOOXYGENASE"/>
    <property type="match status" value="1"/>
</dbReference>
<evidence type="ECO:0000313" key="7">
    <source>
        <dbReference type="Proteomes" id="UP001596109"/>
    </source>
</evidence>
<evidence type="ECO:0000313" key="6">
    <source>
        <dbReference type="EMBL" id="MFC5591463.1"/>
    </source>
</evidence>
<protein>
    <submittedName>
        <fullName evidence="6">LLM class flavin-dependent oxidoreductase</fullName>
        <ecNumber evidence="6">1.-.-.-</ecNumber>
    </submittedName>
</protein>
<dbReference type="SUPFAM" id="SSF51679">
    <property type="entry name" value="Bacterial luciferase-like"/>
    <property type="match status" value="1"/>
</dbReference>
<organism evidence="6 7">
    <name type="scientific">Sporosarcina soli</name>
    <dbReference type="NCBI Taxonomy" id="334736"/>
    <lineage>
        <taxon>Bacteria</taxon>
        <taxon>Bacillati</taxon>
        <taxon>Bacillota</taxon>
        <taxon>Bacilli</taxon>
        <taxon>Bacillales</taxon>
        <taxon>Caryophanaceae</taxon>
        <taxon>Sporosarcina</taxon>
    </lineage>
</organism>
<dbReference type="Proteomes" id="UP001596109">
    <property type="component" value="Unassembled WGS sequence"/>
</dbReference>
<comment type="caution">
    <text evidence="6">The sequence shown here is derived from an EMBL/GenBank/DDBJ whole genome shotgun (WGS) entry which is preliminary data.</text>
</comment>
<keyword evidence="4" id="KW-0503">Monooxygenase</keyword>
<gene>
    <name evidence="6" type="ORF">ACFPRA_21490</name>
</gene>
<dbReference type="PANTHER" id="PTHR30137:SF16">
    <property type="entry name" value="BLL0895 PROTEIN"/>
    <property type="match status" value="1"/>
</dbReference>
<evidence type="ECO:0000256" key="3">
    <source>
        <dbReference type="ARBA" id="ARBA00023002"/>
    </source>
</evidence>
<dbReference type="InterPro" id="IPR050766">
    <property type="entry name" value="Bact_Lucif_Oxidored"/>
</dbReference>